<protein>
    <recommendedName>
        <fullName evidence="5">MARVEL domain-containing protein</fullName>
    </recommendedName>
</protein>
<evidence type="ECO:0000313" key="3">
    <source>
        <dbReference type="EMBL" id="CAF1641233.1"/>
    </source>
</evidence>
<dbReference type="EMBL" id="CAJNOL010009120">
    <property type="protein sequence ID" value="CAF1641233.1"/>
    <property type="molecule type" value="Genomic_DNA"/>
</dbReference>
<dbReference type="EMBL" id="CAJNOH010007467">
    <property type="protein sequence ID" value="CAF1458445.1"/>
    <property type="molecule type" value="Genomic_DNA"/>
</dbReference>
<feature type="transmembrane region" description="Helical" evidence="1">
    <location>
        <begin position="61"/>
        <end position="80"/>
    </location>
</feature>
<keyword evidence="1" id="KW-0812">Transmembrane</keyword>
<dbReference type="Proteomes" id="UP000663854">
    <property type="component" value="Unassembled WGS sequence"/>
</dbReference>
<accession>A0A816DTG9</accession>
<feature type="transmembrane region" description="Helical" evidence="1">
    <location>
        <begin position="92"/>
        <end position="113"/>
    </location>
</feature>
<organism evidence="3 4">
    <name type="scientific">Rotaria sordida</name>
    <dbReference type="NCBI Taxonomy" id="392033"/>
    <lineage>
        <taxon>Eukaryota</taxon>
        <taxon>Metazoa</taxon>
        <taxon>Spiralia</taxon>
        <taxon>Gnathifera</taxon>
        <taxon>Rotifera</taxon>
        <taxon>Eurotatoria</taxon>
        <taxon>Bdelloidea</taxon>
        <taxon>Philodinida</taxon>
        <taxon>Philodinidae</taxon>
        <taxon>Rotaria</taxon>
    </lineage>
</organism>
<keyword evidence="4" id="KW-1185">Reference proteome</keyword>
<gene>
    <name evidence="3" type="ORF">JXQ802_LOCUS53224</name>
    <name evidence="2" type="ORF">PYM288_LOCUS36849</name>
</gene>
<evidence type="ECO:0000256" key="1">
    <source>
        <dbReference type="SAM" id="Phobius"/>
    </source>
</evidence>
<feature type="transmembrane region" description="Helical" evidence="1">
    <location>
        <begin position="24"/>
        <end position="49"/>
    </location>
</feature>
<evidence type="ECO:0000313" key="4">
    <source>
        <dbReference type="Proteomes" id="UP000663870"/>
    </source>
</evidence>
<proteinExistence type="predicted"/>
<evidence type="ECO:0008006" key="5">
    <source>
        <dbReference type="Google" id="ProtNLM"/>
    </source>
</evidence>
<name>A0A816DTG9_9BILA</name>
<evidence type="ECO:0000313" key="2">
    <source>
        <dbReference type="EMBL" id="CAF1458445.1"/>
    </source>
</evidence>
<dbReference type="AlphaFoldDB" id="A0A816DTG9"/>
<keyword evidence="1" id="KW-0472">Membrane</keyword>
<dbReference type="Proteomes" id="UP000663870">
    <property type="component" value="Unassembled WGS sequence"/>
</dbReference>
<comment type="caution">
    <text evidence="3">The sequence shown here is derived from an EMBL/GenBank/DDBJ whole genome shotgun (WGS) entry which is preliminary data.</text>
</comment>
<keyword evidence="1" id="KW-1133">Transmembrane helix</keyword>
<reference evidence="3" key="1">
    <citation type="submission" date="2021-02" db="EMBL/GenBank/DDBJ databases">
        <authorList>
            <person name="Nowell W R."/>
        </authorList>
    </citation>
    <scope>NUCLEOTIDE SEQUENCE</scope>
</reference>
<feature type="transmembrane region" description="Helical" evidence="1">
    <location>
        <begin position="154"/>
        <end position="179"/>
    </location>
</feature>
<sequence length="226" mass="25885">MIVEPEVQTQFERNLLWKRSWPRCFLACIATVEIILAVAIAVTEIFNILVDFWHTNIFGGIWTSIILLVNWILIFVHVCCKTTVSVSTCSFVWHWITLIALGILIAFDIVFILNPYTCLLTSTCSTQSQLTSLNYIIQKIPQFSNYTIYDSKKFLLLIQVGCAGLAFILTIIYIVIFIVCRIKFHKHITTVYPTMDIHTPKHGLRVAQAPPMPYGNRSYFVSHPPN</sequence>